<organism evidence="1 2">
    <name type="scientific">Leptospira paudalimensis</name>
    <dbReference type="NCBI Taxonomy" id="2950024"/>
    <lineage>
        <taxon>Bacteria</taxon>
        <taxon>Pseudomonadati</taxon>
        <taxon>Spirochaetota</taxon>
        <taxon>Spirochaetia</taxon>
        <taxon>Leptospirales</taxon>
        <taxon>Leptospiraceae</taxon>
        <taxon>Leptospira</taxon>
    </lineage>
</organism>
<proteinExistence type="predicted"/>
<name>A0ABT3M8S5_9LEPT</name>
<dbReference type="Proteomes" id="UP001208794">
    <property type="component" value="Unassembled WGS sequence"/>
</dbReference>
<sequence length="137" mass="16203">MVPTVSSFYSDHYLLEKELILQISESLERSGYSVFHRDEIHEFKNEPRSNNHLGEFQRQILPKNADNISRFSYWSKVANGLGIPLVLFVRFPYRVGNPNQSIRMYFYHLNENQIEQFDWDWNPDSNLPLFPLPVGNP</sequence>
<evidence type="ECO:0000313" key="1">
    <source>
        <dbReference type="EMBL" id="MCW7504787.1"/>
    </source>
</evidence>
<protein>
    <submittedName>
        <fullName evidence="1">Uncharacterized protein</fullName>
    </submittedName>
</protein>
<gene>
    <name evidence="1" type="ORF">ND855_11690</name>
</gene>
<evidence type="ECO:0000313" key="2">
    <source>
        <dbReference type="Proteomes" id="UP001208794"/>
    </source>
</evidence>
<accession>A0ABT3M8S5</accession>
<dbReference type="RefSeq" id="WP_265358482.1">
    <property type="nucleotide sequence ID" value="NZ_JAMQPR010000001.1"/>
</dbReference>
<dbReference type="EMBL" id="JAMQPR010000001">
    <property type="protein sequence ID" value="MCW7504787.1"/>
    <property type="molecule type" value="Genomic_DNA"/>
</dbReference>
<comment type="caution">
    <text evidence="1">The sequence shown here is derived from an EMBL/GenBank/DDBJ whole genome shotgun (WGS) entry which is preliminary data.</text>
</comment>
<reference evidence="1 2" key="1">
    <citation type="submission" date="2022-06" db="EMBL/GenBank/DDBJ databases">
        <title>Leptospira isolates from biofilms formed at urban environments.</title>
        <authorList>
            <person name="Ribeiro P.S."/>
            <person name="Sousa T."/>
            <person name="Carvalho N."/>
            <person name="Aburjaile F."/>
            <person name="Neves F."/>
            <person name="Oliveira D."/>
            <person name="Blanco L."/>
            <person name="Lima J."/>
            <person name="Costa F."/>
            <person name="Brenig B."/>
            <person name="Soares S."/>
            <person name="Ramos R."/>
            <person name="Goes-Neto A."/>
            <person name="Matiuzzi M."/>
            <person name="Azevedo V."/>
            <person name="Ristow P."/>
        </authorList>
    </citation>
    <scope>NUCLEOTIDE SEQUENCE [LARGE SCALE GENOMIC DNA]</scope>
    <source>
        <strain evidence="1 2">VSF14</strain>
    </source>
</reference>
<keyword evidence="2" id="KW-1185">Reference proteome</keyword>